<name>A0A1G9VXD5_9PROT</name>
<accession>A0A1G9VXD5</accession>
<dbReference type="STRING" id="144026.SAMN04488568_12139"/>
<feature type="region of interest" description="Disordered" evidence="1">
    <location>
        <begin position="1"/>
        <end position="27"/>
    </location>
</feature>
<evidence type="ECO:0000313" key="2">
    <source>
        <dbReference type="EMBL" id="SDM76962.1"/>
    </source>
</evidence>
<gene>
    <name evidence="2" type="ORF">SAMN04488568_12139</name>
</gene>
<evidence type="ECO:0000313" key="3">
    <source>
        <dbReference type="Proteomes" id="UP000199759"/>
    </source>
</evidence>
<dbReference type="Proteomes" id="UP000199759">
    <property type="component" value="Unassembled WGS sequence"/>
</dbReference>
<keyword evidence="3" id="KW-1185">Reference proteome</keyword>
<organism evidence="2 3">
    <name type="scientific">Maricaulis salignorans</name>
    <dbReference type="NCBI Taxonomy" id="144026"/>
    <lineage>
        <taxon>Bacteria</taxon>
        <taxon>Pseudomonadati</taxon>
        <taxon>Pseudomonadota</taxon>
        <taxon>Alphaproteobacteria</taxon>
        <taxon>Maricaulales</taxon>
        <taxon>Maricaulaceae</taxon>
        <taxon>Maricaulis</taxon>
    </lineage>
</organism>
<protein>
    <submittedName>
        <fullName evidence="2">Uncharacterized protein</fullName>
    </submittedName>
</protein>
<dbReference type="RefSeq" id="WP_091771643.1">
    <property type="nucleotide sequence ID" value="NZ_FNHG01000021.1"/>
</dbReference>
<evidence type="ECO:0000256" key="1">
    <source>
        <dbReference type="SAM" id="MobiDB-lite"/>
    </source>
</evidence>
<sequence>MKPSGGNGHRRKAKQRDLFGRSPRIETGSDPAMSLIALDLREMSERALRAGLGRSSSLIEVAALMVELEGSVVLQDD</sequence>
<reference evidence="2 3" key="1">
    <citation type="submission" date="2016-10" db="EMBL/GenBank/DDBJ databases">
        <authorList>
            <person name="de Groot N.N."/>
        </authorList>
    </citation>
    <scope>NUCLEOTIDE SEQUENCE [LARGE SCALE GENOMIC DNA]</scope>
    <source>
        <strain evidence="2 3">DSM 16077</strain>
    </source>
</reference>
<proteinExistence type="predicted"/>
<dbReference type="AlphaFoldDB" id="A0A1G9VXD5"/>
<dbReference type="EMBL" id="FNHG01000021">
    <property type="protein sequence ID" value="SDM76962.1"/>
    <property type="molecule type" value="Genomic_DNA"/>
</dbReference>